<dbReference type="InterPro" id="IPR042532">
    <property type="entry name" value="EXOC3/Sec6_C"/>
</dbReference>
<sequence>MEDAQIKGTAKLAETLRQSDDLERISALKAQYTSDKAAIDAQLKAGVQLQLDVTKAGMKAVEDSQKDLNLIREELIKIDRLCSEAQTMIKDFPLINEVSRVHRNFTQVEEIMTGLANLNKNVEEIEQMLNDDNTEDGLMGQMPNLLPVHYKLGALRDFRDDAIFQATRATDDTSNTLANYFGVMDDAVAEFESRLDLFFSSILDMVRGRNVSLVVRIAKVIEAEETADSKLKALQDATSQHSDLVSRFKSINVGSKQQKEYKKRYIACIKSSVAEKFREAEDLFQQDSSTLLESFEWYFDDLFVVKDLLTKLVPSKWKIFETYLNIYHSQMHEFITKLVSNQDLDGQGLLQIILWKGQYDQGLKQLKVDKTTLNPPVLGVPEEDLVKEYLSIIVTKMTEWMNSVNQSDVKEFQERKEAPDTNESGNFILQGAIIAFQMINQQIDVASDAGKVSVLLGVIDECAGLLKKRQALWEDVTRKEVDAYLEPTETIPEGLFEWMMAVANDQARCAVFTESVKSRLAPALPKKAQEHVEQSLGSVVDGFVDMAGVITKRITEIIFNDLKAPISAFFTPEWYGTTGYTKHMEIITVTIESYLSDCKIGLDSSIAAEVALELSEMTVISYLSSVRNKGAKFLVHSADVAGQVRSDVMCGFGYFRETTSLEAAKQTWPVIEYFIQLAVSPKESLWETYVSFKTAYWDLSNDWVDLVLRCREDSSRELLGVIKNKMKEFEAVEIGAPTIMGKVKAR</sequence>
<evidence type="ECO:0000256" key="4">
    <source>
        <dbReference type="SAM" id="Coils"/>
    </source>
</evidence>
<keyword evidence="4" id="KW-0175">Coiled coil</keyword>
<accession>A0AAV9VE62</accession>
<organism evidence="5 6">
    <name type="scientific">Orbilia blumenaviensis</name>
    <dbReference type="NCBI Taxonomy" id="1796055"/>
    <lineage>
        <taxon>Eukaryota</taxon>
        <taxon>Fungi</taxon>
        <taxon>Dikarya</taxon>
        <taxon>Ascomycota</taxon>
        <taxon>Pezizomycotina</taxon>
        <taxon>Orbiliomycetes</taxon>
        <taxon>Orbiliales</taxon>
        <taxon>Orbiliaceae</taxon>
        <taxon>Orbilia</taxon>
    </lineage>
</organism>
<gene>
    <name evidence="5" type="primary">SEC6</name>
    <name evidence="5" type="ORF">TWF730_006395</name>
</gene>
<dbReference type="Gene3D" id="1.10.357.70">
    <property type="entry name" value="Exocyst complex component Sec6, C-terminal domain"/>
    <property type="match status" value="1"/>
</dbReference>
<dbReference type="InterPro" id="IPR010326">
    <property type="entry name" value="EXOC3/Sec6"/>
</dbReference>
<comment type="caution">
    <text evidence="5">The sequence shown here is derived from an EMBL/GenBank/DDBJ whole genome shotgun (WGS) entry which is preliminary data.</text>
</comment>
<evidence type="ECO:0000313" key="5">
    <source>
        <dbReference type="EMBL" id="KAK6360245.1"/>
    </source>
</evidence>
<evidence type="ECO:0000313" key="6">
    <source>
        <dbReference type="Proteomes" id="UP001373714"/>
    </source>
</evidence>
<dbReference type="EMBL" id="JAVHNS010000003">
    <property type="protein sequence ID" value="KAK6360245.1"/>
    <property type="molecule type" value="Genomic_DNA"/>
</dbReference>
<dbReference type="GO" id="GO:0000145">
    <property type="term" value="C:exocyst"/>
    <property type="evidence" value="ECO:0007669"/>
    <property type="project" value="InterPro"/>
</dbReference>
<keyword evidence="2" id="KW-0813">Transport</keyword>
<reference evidence="5 6" key="1">
    <citation type="submission" date="2019-10" db="EMBL/GenBank/DDBJ databases">
        <authorList>
            <person name="Palmer J.M."/>
        </authorList>
    </citation>
    <scope>NUCLEOTIDE SEQUENCE [LARGE SCALE GENOMIC DNA]</scope>
    <source>
        <strain evidence="5 6">TWF730</strain>
    </source>
</reference>
<dbReference type="PANTHER" id="PTHR21292:SF1">
    <property type="entry name" value="EXOCYST COMPLEX COMPONENT 3"/>
    <property type="match status" value="1"/>
</dbReference>
<dbReference type="Proteomes" id="UP001373714">
    <property type="component" value="Unassembled WGS sequence"/>
</dbReference>
<evidence type="ECO:0000256" key="2">
    <source>
        <dbReference type="ARBA" id="ARBA00022448"/>
    </source>
</evidence>
<dbReference type="GO" id="GO:0000149">
    <property type="term" value="F:SNARE binding"/>
    <property type="evidence" value="ECO:0007669"/>
    <property type="project" value="TreeGrafter"/>
</dbReference>
<feature type="coiled-coil region" evidence="4">
    <location>
        <begin position="108"/>
        <end position="135"/>
    </location>
</feature>
<keyword evidence="6" id="KW-1185">Reference proteome</keyword>
<dbReference type="Gene3D" id="1.10.357.50">
    <property type="match status" value="1"/>
</dbReference>
<evidence type="ECO:0000256" key="1">
    <source>
        <dbReference type="ARBA" id="ARBA00009447"/>
    </source>
</evidence>
<name>A0AAV9VE62_9PEZI</name>
<dbReference type="AlphaFoldDB" id="A0AAV9VE62"/>
<dbReference type="PANTHER" id="PTHR21292">
    <property type="entry name" value="EXOCYST COMPLEX COMPONENT SEC6-RELATED"/>
    <property type="match status" value="1"/>
</dbReference>
<dbReference type="Pfam" id="PF06046">
    <property type="entry name" value="Sec6"/>
    <property type="match status" value="1"/>
</dbReference>
<protein>
    <submittedName>
        <fullName evidence="5">SNARE-binding exocyst subunit S6</fullName>
    </submittedName>
</protein>
<dbReference type="GO" id="GO:0051601">
    <property type="term" value="P:exocyst localization"/>
    <property type="evidence" value="ECO:0007669"/>
    <property type="project" value="TreeGrafter"/>
</dbReference>
<comment type="similarity">
    <text evidence="1">Belongs to the SEC6 family.</text>
</comment>
<dbReference type="GO" id="GO:0006887">
    <property type="term" value="P:exocytosis"/>
    <property type="evidence" value="ECO:0007669"/>
    <property type="project" value="UniProtKB-KW"/>
</dbReference>
<evidence type="ECO:0000256" key="3">
    <source>
        <dbReference type="ARBA" id="ARBA00022483"/>
    </source>
</evidence>
<proteinExistence type="inferred from homology"/>
<keyword evidence="3" id="KW-0268">Exocytosis</keyword>